<feature type="domain" description="Protein kinase" evidence="7">
    <location>
        <begin position="383"/>
        <end position="693"/>
    </location>
</feature>
<organism evidence="9">
    <name type="scientific">Naegleria gruberi</name>
    <name type="common">Amoeba</name>
    <dbReference type="NCBI Taxonomy" id="5762"/>
    <lineage>
        <taxon>Eukaryota</taxon>
        <taxon>Discoba</taxon>
        <taxon>Heterolobosea</taxon>
        <taxon>Tetramitia</taxon>
        <taxon>Eutetramitia</taxon>
        <taxon>Vahlkampfiidae</taxon>
        <taxon>Naegleria</taxon>
    </lineage>
</organism>
<keyword evidence="3 6" id="KW-0547">Nucleotide-binding</keyword>
<accession>D2VX52</accession>
<sequence>MFNNAPPKNLLSITTNTNQQLQQQLIPTFNMSTNNQPTHASSLTPSLNNIEVVGNDNIPSSGTNIDLIKQLLNSNPQLQMYLHQLANQTENSNSMLTTSNNNVKVATISDQTNSTIDNILSLFNQSNESNNMLQHPGNYVLNHMPQLQEHNITSNAQPMMHGDSQHILSLYLSSEEVQQLLLLDQEATNNTTTLNQPQITSQSFVNPSILNNNSLIVANEQPPLFTCSNSGTRINTCASIEDHNNASTHSDHFLHDVSPSLLASQQNLPHHQKQNTANIVRKHSIPDLQLHQHQPIVNLLYSTSTTINQNNHHMIQPQTTNTQFNMEISPSPSLSLQINEMDFYDLQYMNQPLTDLAPQQYNRYIFDGCEFILPIRYSPIMRGSQVVFLGRGAYGHVIAANDTQSGTTVAIKKVQNVFDKAAYRMLREVKIMRHLRGHPNIVTLIDIFIPGNTLNEFKDLYIVSECMNGDLGRVMTNLCNQKQCLSIDNIRDIMGQLLSAMYYLQSAGVLHRDMKPSNILLSHKFQVKLSDFGMSRNEATNQQVTNPQSFAVVTEIYRPPEVVLNYEIQTSAIDSWSVGCIFAELLYMLPPSSKRRPLFVILKDSEIRAPNHYEHLNLMASLLGKPKTNELKGNPQYVQELLELLENFPSQGYDFSLIFPAAPPEAIDLMKRFLTWNPESRISFEEALNHPFIRSSNMINRIRAGEKIGSLDDDVNVSSEKIKFLFYKEIVSWKLENKN</sequence>
<dbReference type="SUPFAM" id="SSF56112">
    <property type="entry name" value="Protein kinase-like (PK-like)"/>
    <property type="match status" value="1"/>
</dbReference>
<evidence type="ECO:0000259" key="7">
    <source>
        <dbReference type="PROSITE" id="PS50011"/>
    </source>
</evidence>
<dbReference type="InterPro" id="IPR008271">
    <property type="entry name" value="Ser/Thr_kinase_AS"/>
</dbReference>
<dbReference type="Pfam" id="PF00069">
    <property type="entry name" value="Pkinase"/>
    <property type="match status" value="1"/>
</dbReference>
<dbReference type="Proteomes" id="UP000006671">
    <property type="component" value="Unassembled WGS sequence"/>
</dbReference>
<dbReference type="PROSITE" id="PS00108">
    <property type="entry name" value="PROTEIN_KINASE_ST"/>
    <property type="match status" value="1"/>
</dbReference>
<evidence type="ECO:0000256" key="3">
    <source>
        <dbReference type="ARBA" id="ARBA00022741"/>
    </source>
</evidence>
<dbReference type="KEGG" id="ngr:NAEGRDRAFT_73621"/>
<keyword evidence="2" id="KW-0808">Transferase</keyword>
<dbReference type="VEuPathDB" id="AmoebaDB:NAEGRDRAFT_73621"/>
<evidence type="ECO:0000256" key="6">
    <source>
        <dbReference type="PROSITE-ProRule" id="PRU10141"/>
    </source>
</evidence>
<evidence type="ECO:0000313" key="9">
    <source>
        <dbReference type="Proteomes" id="UP000006671"/>
    </source>
</evidence>
<dbReference type="OrthoDB" id="6284126at2759"/>
<evidence type="ECO:0000256" key="5">
    <source>
        <dbReference type="ARBA" id="ARBA00022840"/>
    </source>
</evidence>
<evidence type="ECO:0000256" key="1">
    <source>
        <dbReference type="ARBA" id="ARBA00022527"/>
    </source>
</evidence>
<dbReference type="AlphaFoldDB" id="D2VX52"/>
<keyword evidence="9" id="KW-1185">Reference proteome</keyword>
<proteinExistence type="predicted"/>
<dbReference type="STRING" id="5762.D2VX52"/>
<keyword evidence="4" id="KW-0418">Kinase</keyword>
<dbReference type="PANTHER" id="PTHR24055">
    <property type="entry name" value="MITOGEN-ACTIVATED PROTEIN KINASE"/>
    <property type="match status" value="1"/>
</dbReference>
<dbReference type="EMBL" id="GG738906">
    <property type="protein sequence ID" value="EFC38565.1"/>
    <property type="molecule type" value="Genomic_DNA"/>
</dbReference>
<dbReference type="InParanoid" id="D2VX52"/>
<dbReference type="GeneID" id="8853944"/>
<dbReference type="InterPro" id="IPR017441">
    <property type="entry name" value="Protein_kinase_ATP_BS"/>
</dbReference>
<name>D2VX52_NAEGR</name>
<dbReference type="InterPro" id="IPR050117">
    <property type="entry name" value="MAPK"/>
</dbReference>
<dbReference type="eggNOG" id="KOG0660">
    <property type="taxonomic scope" value="Eukaryota"/>
</dbReference>
<evidence type="ECO:0000313" key="8">
    <source>
        <dbReference type="EMBL" id="EFC38565.1"/>
    </source>
</evidence>
<evidence type="ECO:0000256" key="4">
    <source>
        <dbReference type="ARBA" id="ARBA00022777"/>
    </source>
</evidence>
<reference evidence="8 9" key="1">
    <citation type="journal article" date="2010" name="Cell">
        <title>The genome of Naegleria gruberi illuminates early eukaryotic versatility.</title>
        <authorList>
            <person name="Fritz-Laylin L.K."/>
            <person name="Prochnik S.E."/>
            <person name="Ginger M.L."/>
            <person name="Dacks J.B."/>
            <person name="Carpenter M.L."/>
            <person name="Field M.C."/>
            <person name="Kuo A."/>
            <person name="Paredez A."/>
            <person name="Chapman J."/>
            <person name="Pham J."/>
            <person name="Shu S."/>
            <person name="Neupane R."/>
            <person name="Cipriano M."/>
            <person name="Mancuso J."/>
            <person name="Tu H."/>
            <person name="Salamov A."/>
            <person name="Lindquist E."/>
            <person name="Shapiro H."/>
            <person name="Lucas S."/>
            <person name="Grigoriev I.V."/>
            <person name="Cande W.Z."/>
            <person name="Fulton C."/>
            <person name="Rokhsar D.S."/>
            <person name="Dawson S.C."/>
        </authorList>
    </citation>
    <scope>NUCLEOTIDE SEQUENCE [LARGE SCALE GENOMIC DNA]</scope>
    <source>
        <strain evidence="8 9">NEG-M</strain>
    </source>
</reference>
<feature type="binding site" evidence="6">
    <location>
        <position position="413"/>
    </location>
    <ligand>
        <name>ATP</name>
        <dbReference type="ChEBI" id="CHEBI:30616"/>
    </ligand>
</feature>
<dbReference type="FunFam" id="1.10.510.10:FF:000624">
    <property type="entry name" value="Mitogen-activated protein kinase"/>
    <property type="match status" value="1"/>
</dbReference>
<dbReference type="PROSITE" id="PS00107">
    <property type="entry name" value="PROTEIN_KINASE_ATP"/>
    <property type="match status" value="1"/>
</dbReference>
<dbReference type="RefSeq" id="XP_002671309.1">
    <property type="nucleotide sequence ID" value="XM_002671263.1"/>
</dbReference>
<dbReference type="SMART" id="SM00220">
    <property type="entry name" value="S_TKc"/>
    <property type="match status" value="1"/>
</dbReference>
<dbReference type="InterPro" id="IPR000719">
    <property type="entry name" value="Prot_kinase_dom"/>
</dbReference>
<keyword evidence="5 6" id="KW-0067">ATP-binding</keyword>
<evidence type="ECO:0000256" key="2">
    <source>
        <dbReference type="ARBA" id="ARBA00022679"/>
    </source>
</evidence>
<gene>
    <name evidence="8" type="ORF">NAEGRDRAFT_73621</name>
</gene>
<keyword evidence="1" id="KW-0723">Serine/threonine-protein kinase</keyword>
<dbReference type="Gene3D" id="3.30.200.20">
    <property type="entry name" value="Phosphorylase Kinase, domain 1"/>
    <property type="match status" value="1"/>
</dbReference>
<dbReference type="InterPro" id="IPR011009">
    <property type="entry name" value="Kinase-like_dom_sf"/>
</dbReference>
<dbReference type="Gene3D" id="1.10.510.10">
    <property type="entry name" value="Transferase(Phosphotransferase) domain 1"/>
    <property type="match status" value="1"/>
</dbReference>
<dbReference type="GO" id="GO:0005524">
    <property type="term" value="F:ATP binding"/>
    <property type="evidence" value="ECO:0007669"/>
    <property type="project" value="UniProtKB-UniRule"/>
</dbReference>
<protein>
    <submittedName>
        <fullName evidence="8">Predicted protein</fullName>
    </submittedName>
</protein>
<dbReference type="PROSITE" id="PS50011">
    <property type="entry name" value="PROTEIN_KINASE_DOM"/>
    <property type="match status" value="1"/>
</dbReference>
<dbReference type="GO" id="GO:0004674">
    <property type="term" value="F:protein serine/threonine kinase activity"/>
    <property type="evidence" value="ECO:0007669"/>
    <property type="project" value="UniProtKB-KW"/>
</dbReference>